<dbReference type="PANTHER" id="PTHR32332">
    <property type="entry name" value="2-NITROPROPANE DIOXYGENASE"/>
    <property type="match status" value="1"/>
</dbReference>
<reference evidence="5 6" key="1">
    <citation type="submission" date="2016-01" db="EMBL/GenBank/DDBJ databases">
        <title>The new phylogeny of the genus Mycobacterium.</title>
        <authorList>
            <person name="Tarcisio F."/>
            <person name="Conor M."/>
            <person name="Antonella G."/>
            <person name="Elisabetta G."/>
            <person name="Giulia F.S."/>
            <person name="Sara T."/>
            <person name="Anna F."/>
            <person name="Clotilde B."/>
            <person name="Roberto B."/>
            <person name="Veronica D.S."/>
            <person name="Fabio R."/>
            <person name="Monica P."/>
            <person name="Olivier J."/>
            <person name="Enrico T."/>
            <person name="Nicola S."/>
        </authorList>
    </citation>
    <scope>NUCLEOTIDE SEQUENCE [LARGE SCALE GENOMIC DNA]</scope>
    <source>
        <strain evidence="5 6">DSM 44852</strain>
    </source>
</reference>
<keyword evidence="2" id="KW-0288">FMN</keyword>
<dbReference type="CDD" id="cd04730">
    <property type="entry name" value="NPD_like"/>
    <property type="match status" value="1"/>
</dbReference>
<evidence type="ECO:0000256" key="4">
    <source>
        <dbReference type="SAM" id="MobiDB-lite"/>
    </source>
</evidence>
<dbReference type="EMBL" id="LQOV01000008">
    <property type="protein sequence ID" value="ORV54606.1"/>
    <property type="molecule type" value="Genomic_DNA"/>
</dbReference>
<evidence type="ECO:0000313" key="6">
    <source>
        <dbReference type="Proteomes" id="UP000193010"/>
    </source>
</evidence>
<evidence type="ECO:0000313" key="5">
    <source>
        <dbReference type="EMBL" id="ORV54606.1"/>
    </source>
</evidence>
<dbReference type="RefSeq" id="WP_085221667.1">
    <property type="nucleotide sequence ID" value="NZ_AP022576.1"/>
</dbReference>
<feature type="region of interest" description="Disordered" evidence="4">
    <location>
        <begin position="1"/>
        <end position="25"/>
    </location>
</feature>
<keyword evidence="6" id="KW-1185">Reference proteome</keyword>
<dbReference type="InterPro" id="IPR004136">
    <property type="entry name" value="NMO"/>
</dbReference>
<proteinExistence type="predicted"/>
<gene>
    <name evidence="5" type="ORF">AWC05_18665</name>
</gene>
<keyword evidence="3" id="KW-0560">Oxidoreductase</keyword>
<organism evidence="5 6">
    <name type="scientific">Mycobacterium florentinum</name>
    <dbReference type="NCBI Taxonomy" id="292462"/>
    <lineage>
        <taxon>Bacteria</taxon>
        <taxon>Bacillati</taxon>
        <taxon>Actinomycetota</taxon>
        <taxon>Actinomycetes</taxon>
        <taxon>Mycobacteriales</taxon>
        <taxon>Mycobacteriaceae</taxon>
        <taxon>Mycobacterium</taxon>
        <taxon>Mycobacterium simiae complex</taxon>
    </lineage>
</organism>
<dbReference type="AlphaFoldDB" id="A0A1X1UCU2"/>
<comment type="caution">
    <text evidence="5">The sequence shown here is derived from an EMBL/GenBank/DDBJ whole genome shotgun (WGS) entry which is preliminary data.</text>
</comment>
<keyword evidence="1" id="KW-0285">Flavoprotein</keyword>
<dbReference type="SUPFAM" id="SSF51412">
    <property type="entry name" value="Inosine monophosphate dehydrogenase (IMPDH)"/>
    <property type="match status" value="1"/>
</dbReference>
<dbReference type="STRING" id="292462.AWC05_18665"/>
<sequence>MPDSTSNSAIDDDHPGPVVVPPDTTGFETRLTREYGLRHPLVGAGMGFIAHERLAAAVTNAGGLGVLGASPDPAESLAVMVERLRALTSGPFGVDLICADTGLGPASTDKHIDECIRLDVPLVVFHHDPPPADWVRALCTAGIQVWMQASSPEIAATAIGFGVSGIVAQGSEAGGHARGRIPLHALLRTIQHNWPDMLLLAAGGISDGTAVAAALRAGADGVWVGTALVAAAEANAHPEYQRRLVDSPGKTLRTNAFGPEWPDQPYRLLATPAVHSAEATTARQDETIGGTRLFPHSANMAYDLPVRSALPPTPETSGDWESMVYPAGQGVGAVRRIAPAAEIIEQMMGQARACHPLSA</sequence>
<dbReference type="InterPro" id="IPR013785">
    <property type="entry name" value="Aldolase_TIM"/>
</dbReference>
<evidence type="ECO:0000256" key="2">
    <source>
        <dbReference type="ARBA" id="ARBA00022643"/>
    </source>
</evidence>
<dbReference type="PANTHER" id="PTHR32332:SF20">
    <property type="entry name" value="2-NITROPROPANE DIOXYGENASE-LIKE PROTEIN"/>
    <property type="match status" value="1"/>
</dbReference>
<dbReference type="Proteomes" id="UP000193010">
    <property type="component" value="Unassembled WGS sequence"/>
</dbReference>
<evidence type="ECO:0000256" key="1">
    <source>
        <dbReference type="ARBA" id="ARBA00022630"/>
    </source>
</evidence>
<name>A0A1X1UCU2_MYCFL</name>
<protein>
    <submittedName>
        <fullName evidence="5">Uncharacterized protein</fullName>
    </submittedName>
</protein>
<accession>A0A1X1UCU2</accession>
<evidence type="ECO:0000256" key="3">
    <source>
        <dbReference type="ARBA" id="ARBA00023002"/>
    </source>
</evidence>
<dbReference type="OrthoDB" id="9778912at2"/>
<dbReference type="GO" id="GO:0018580">
    <property type="term" value="F:nitronate monooxygenase activity"/>
    <property type="evidence" value="ECO:0007669"/>
    <property type="project" value="InterPro"/>
</dbReference>
<dbReference type="Gene3D" id="3.20.20.70">
    <property type="entry name" value="Aldolase class I"/>
    <property type="match status" value="1"/>
</dbReference>
<dbReference type="Pfam" id="PF03060">
    <property type="entry name" value="NMO"/>
    <property type="match status" value="1"/>
</dbReference>